<dbReference type="STRING" id="1229521.D791_03063"/>
<protein>
    <recommendedName>
        <fullName evidence="3">DUF4259 domain-containing protein</fullName>
    </recommendedName>
</protein>
<evidence type="ECO:0008006" key="3">
    <source>
        <dbReference type="Google" id="ProtNLM"/>
    </source>
</evidence>
<gene>
    <name evidence="1" type="ORF">D791_03063</name>
</gene>
<evidence type="ECO:0000313" key="1">
    <source>
        <dbReference type="EMBL" id="EXJ09910.1"/>
    </source>
</evidence>
<keyword evidence="2" id="KW-1185">Reference proteome</keyword>
<dbReference type="AlphaFoldDB" id="W9VGZ8"/>
<dbReference type="RefSeq" id="WP_036512905.1">
    <property type="nucleotide sequence ID" value="NZ_AONB01000018.1"/>
</dbReference>
<dbReference type="Proteomes" id="UP000019464">
    <property type="component" value="Unassembled WGS sequence"/>
</dbReference>
<proteinExistence type="predicted"/>
<dbReference type="PATRIC" id="fig|1229521.3.peg.3093"/>
<dbReference type="OrthoDB" id="8914041at2"/>
<dbReference type="EMBL" id="AONB01000018">
    <property type="protein sequence ID" value="EXJ09910.1"/>
    <property type="molecule type" value="Genomic_DNA"/>
</dbReference>
<sequence>MGAWGVGLYQDDYASDLKNTISLVCKIPMDGSRLLAVLWKMQCDAGIDGDDECTFWLVVADQFERRGIACSEAIAKALAVIDDGHDIRRMEGLKQKYIDKRQHMLLELADRLRSPRPERPKPAAKKPAEYVVEVGDIYAYPTMEGKAVNAWSSTWEEAGFQPDGWGALVVLQKGRAFDWIPWVSVAALTVPHERYPSLEDALKARLLTFDLQTEALPRLCQNGATLNA</sequence>
<organism evidence="1 2">
    <name type="scientific">Nitrincola nitratireducens</name>
    <dbReference type="NCBI Taxonomy" id="1229521"/>
    <lineage>
        <taxon>Bacteria</taxon>
        <taxon>Pseudomonadati</taxon>
        <taxon>Pseudomonadota</taxon>
        <taxon>Gammaproteobacteria</taxon>
        <taxon>Oceanospirillales</taxon>
        <taxon>Oceanospirillaceae</taxon>
        <taxon>Nitrincola</taxon>
    </lineage>
</organism>
<name>W9VGZ8_9GAMM</name>
<reference evidence="2" key="1">
    <citation type="submission" date="2012-11" db="EMBL/GenBank/DDBJ databases">
        <authorList>
            <person name="Singh A."/>
            <person name="Pinnaka A.K."/>
            <person name="Vaidya B."/>
        </authorList>
    </citation>
    <scope>NUCLEOTIDE SEQUENCE [LARGE SCALE GENOMIC DNA]</scope>
    <source>
        <strain evidence="2">AK23</strain>
    </source>
</reference>
<comment type="caution">
    <text evidence="1">The sequence shown here is derived from an EMBL/GenBank/DDBJ whole genome shotgun (WGS) entry which is preliminary data.</text>
</comment>
<reference evidence="1 2" key="2">
    <citation type="journal article" date="2015" name="Syst. Appl. Microbiol.">
        <title>Nitrincola nitratireducens sp. nov. isolated from a haloalkaline crater lake.</title>
        <authorList>
            <person name="Singh A."/>
            <person name="Vaidya B."/>
            <person name="Tanuku N.R."/>
            <person name="Pinnaka A.K."/>
        </authorList>
    </citation>
    <scope>NUCLEOTIDE SEQUENCE [LARGE SCALE GENOMIC DNA]</scope>
    <source>
        <strain evidence="1 2">AK23</strain>
    </source>
</reference>
<accession>W9VGZ8</accession>
<evidence type="ECO:0000313" key="2">
    <source>
        <dbReference type="Proteomes" id="UP000019464"/>
    </source>
</evidence>